<reference evidence="2" key="1">
    <citation type="journal article" date="2019" name="Int. J. Syst. Evol. Microbiol.">
        <title>The Global Catalogue of Microorganisms (GCM) 10K type strain sequencing project: providing services to taxonomists for standard genome sequencing and annotation.</title>
        <authorList>
            <consortium name="The Broad Institute Genomics Platform"/>
            <consortium name="The Broad Institute Genome Sequencing Center for Infectious Disease"/>
            <person name="Wu L."/>
            <person name="Ma J."/>
        </authorList>
    </citation>
    <scope>NUCLEOTIDE SEQUENCE [LARGE SCALE GENOMIC DNA]</scope>
    <source>
        <strain evidence="2">JCM 17543</strain>
    </source>
</reference>
<dbReference type="EMBL" id="BAABBM010000001">
    <property type="protein sequence ID" value="GAA3894762.1"/>
    <property type="molecule type" value="Genomic_DNA"/>
</dbReference>
<accession>A0ABP7L838</accession>
<name>A0ABP7L838_9SPHN</name>
<gene>
    <name evidence="1" type="ORF">GCM10022276_12360</name>
</gene>
<evidence type="ECO:0000313" key="2">
    <source>
        <dbReference type="Proteomes" id="UP001500827"/>
    </source>
</evidence>
<organism evidence="1 2">
    <name type="scientific">Sphingomonas limnosediminicola</name>
    <dbReference type="NCBI Taxonomy" id="940133"/>
    <lineage>
        <taxon>Bacteria</taxon>
        <taxon>Pseudomonadati</taxon>
        <taxon>Pseudomonadota</taxon>
        <taxon>Alphaproteobacteria</taxon>
        <taxon>Sphingomonadales</taxon>
        <taxon>Sphingomonadaceae</taxon>
        <taxon>Sphingomonas</taxon>
    </lineage>
</organism>
<protein>
    <submittedName>
        <fullName evidence="1">Uncharacterized protein</fullName>
    </submittedName>
</protein>
<dbReference type="Proteomes" id="UP001500827">
    <property type="component" value="Unassembled WGS sequence"/>
</dbReference>
<comment type="caution">
    <text evidence="1">The sequence shown here is derived from an EMBL/GenBank/DDBJ whole genome shotgun (WGS) entry which is preliminary data.</text>
</comment>
<proteinExistence type="predicted"/>
<sequence>MTLSDQEIDRVERRMRPGALSGAGFLGADERLMDVLDSDQRTLNTLGVTAAQIANTLAQVLEPILLSQRVSGRVGHHDVRLRRYKGSQRCPFLDDSKAIRCEAAGGARLASVDWWVRNHITGERIEGPGLIVHLAAGHGFFEGQRSPYRVEPEKLARVLELGPFART</sequence>
<evidence type="ECO:0000313" key="1">
    <source>
        <dbReference type="EMBL" id="GAA3894762.1"/>
    </source>
</evidence>
<keyword evidence="2" id="KW-1185">Reference proteome</keyword>